<comment type="caution">
    <text evidence="2">The sequence shown here is derived from an EMBL/GenBank/DDBJ whole genome shotgun (WGS) entry which is preliminary data.</text>
</comment>
<keyword evidence="3" id="KW-1185">Reference proteome</keyword>
<organism evidence="2 3">
    <name type="scientific">Fistulifera solaris</name>
    <name type="common">Oleaginous diatom</name>
    <dbReference type="NCBI Taxonomy" id="1519565"/>
    <lineage>
        <taxon>Eukaryota</taxon>
        <taxon>Sar</taxon>
        <taxon>Stramenopiles</taxon>
        <taxon>Ochrophyta</taxon>
        <taxon>Bacillariophyta</taxon>
        <taxon>Bacillariophyceae</taxon>
        <taxon>Bacillariophycidae</taxon>
        <taxon>Naviculales</taxon>
        <taxon>Naviculaceae</taxon>
        <taxon>Fistulifera</taxon>
    </lineage>
</organism>
<dbReference type="InParanoid" id="A0A1Z5KS67"/>
<gene>
    <name evidence="2" type="ORF">FisN_7Hh254</name>
</gene>
<sequence>MRILFLLAVASLASPTRARDDGLFRAASVTEIQNLHGNSCPQRLEQCQAALVAAHNFDGSEIPSFDFLHTMAQNPAVWSQIRKLRHLATNLEQWTPDRLNLSLRKLLRLAHALSQFLEENWNVSLSTPVHVLERLVTTHPPDAFFVATYLHSFLLDVTKTFLTAALVPDADIECELQAWTCQYQGMLATVLPQGEQTAEAAM</sequence>
<keyword evidence="1" id="KW-0732">Signal</keyword>
<evidence type="ECO:0000256" key="1">
    <source>
        <dbReference type="SAM" id="SignalP"/>
    </source>
</evidence>
<evidence type="ECO:0000313" key="2">
    <source>
        <dbReference type="EMBL" id="GAX29146.1"/>
    </source>
</evidence>
<dbReference type="Proteomes" id="UP000198406">
    <property type="component" value="Unassembled WGS sequence"/>
</dbReference>
<reference evidence="2 3" key="1">
    <citation type="journal article" date="2015" name="Plant Cell">
        <title>Oil accumulation by the oleaginous diatom Fistulifera solaris as revealed by the genome and transcriptome.</title>
        <authorList>
            <person name="Tanaka T."/>
            <person name="Maeda Y."/>
            <person name="Veluchamy A."/>
            <person name="Tanaka M."/>
            <person name="Abida H."/>
            <person name="Marechal E."/>
            <person name="Bowler C."/>
            <person name="Muto M."/>
            <person name="Sunaga Y."/>
            <person name="Tanaka M."/>
            <person name="Yoshino T."/>
            <person name="Taniguchi T."/>
            <person name="Fukuda Y."/>
            <person name="Nemoto M."/>
            <person name="Matsumoto M."/>
            <person name="Wong P.S."/>
            <person name="Aburatani S."/>
            <person name="Fujibuchi W."/>
        </authorList>
    </citation>
    <scope>NUCLEOTIDE SEQUENCE [LARGE SCALE GENOMIC DNA]</scope>
    <source>
        <strain evidence="2 3">JPCC DA0580</strain>
    </source>
</reference>
<protein>
    <submittedName>
        <fullName evidence="2">Uncharacterized protein</fullName>
    </submittedName>
</protein>
<dbReference type="EMBL" id="BDSP01000285">
    <property type="protein sequence ID" value="GAX29146.1"/>
    <property type="molecule type" value="Genomic_DNA"/>
</dbReference>
<name>A0A1Z5KS67_FISSO</name>
<feature type="chain" id="PRO_5012238778" evidence="1">
    <location>
        <begin position="19"/>
        <end position="202"/>
    </location>
</feature>
<feature type="signal peptide" evidence="1">
    <location>
        <begin position="1"/>
        <end position="18"/>
    </location>
</feature>
<evidence type="ECO:0000313" key="3">
    <source>
        <dbReference type="Proteomes" id="UP000198406"/>
    </source>
</evidence>
<accession>A0A1Z5KS67</accession>
<dbReference type="AlphaFoldDB" id="A0A1Z5KS67"/>
<proteinExistence type="predicted"/>